<evidence type="ECO:0000256" key="1">
    <source>
        <dbReference type="SAM" id="MobiDB-lite"/>
    </source>
</evidence>
<feature type="region of interest" description="Disordered" evidence="1">
    <location>
        <begin position="52"/>
        <end position="73"/>
    </location>
</feature>
<sequence length="119" mass="12276">MTSSDDVSGGADGSGVGASGGGGGGGSGGGGSGGVSVSQMALIHFTGESQYGYTTQDQDHDTPEMRRTTHTGIGHQGVKQAYWTPNYSNEIQGSSSPLLPYVNYPVGEVTQQPMRWVYE</sequence>
<gene>
    <name evidence="2" type="ORF">ZEAMMB73_Zm00001d048725</name>
</gene>
<reference evidence="2" key="1">
    <citation type="submission" date="2015-12" db="EMBL/GenBank/DDBJ databases">
        <title>Update maize B73 reference genome by single molecule sequencing technologies.</title>
        <authorList>
            <consortium name="Maize Genome Sequencing Project"/>
            <person name="Ware D."/>
        </authorList>
    </citation>
    <scope>NUCLEOTIDE SEQUENCE</scope>
    <source>
        <tissue evidence="2">Seedling</tissue>
    </source>
</reference>
<name>A0A1D6PPC3_MAIZE</name>
<evidence type="ECO:0000313" key="2">
    <source>
        <dbReference type="EMBL" id="AQK48690.1"/>
    </source>
</evidence>
<organism evidence="2">
    <name type="scientific">Zea mays</name>
    <name type="common">Maize</name>
    <dbReference type="NCBI Taxonomy" id="4577"/>
    <lineage>
        <taxon>Eukaryota</taxon>
        <taxon>Viridiplantae</taxon>
        <taxon>Streptophyta</taxon>
        <taxon>Embryophyta</taxon>
        <taxon>Tracheophyta</taxon>
        <taxon>Spermatophyta</taxon>
        <taxon>Magnoliopsida</taxon>
        <taxon>Liliopsida</taxon>
        <taxon>Poales</taxon>
        <taxon>Poaceae</taxon>
        <taxon>PACMAD clade</taxon>
        <taxon>Panicoideae</taxon>
        <taxon>Andropogonodae</taxon>
        <taxon>Andropogoneae</taxon>
        <taxon>Tripsacinae</taxon>
        <taxon>Zea</taxon>
    </lineage>
</organism>
<accession>A0A1D6PPC3</accession>
<feature type="compositionally biased region" description="Gly residues" evidence="1">
    <location>
        <begin position="10"/>
        <end position="34"/>
    </location>
</feature>
<feature type="region of interest" description="Disordered" evidence="1">
    <location>
        <begin position="1"/>
        <end position="36"/>
    </location>
</feature>
<dbReference type="InParanoid" id="A0A1D6PPC3"/>
<protein>
    <submittedName>
        <fullName evidence="2">Uncharacterized protein</fullName>
    </submittedName>
</protein>
<dbReference type="AlphaFoldDB" id="A0A1D6PPC3"/>
<dbReference type="EMBL" id="CM000780">
    <property type="protein sequence ID" value="AQK48690.1"/>
    <property type="molecule type" value="Genomic_DNA"/>
</dbReference>
<proteinExistence type="predicted"/>
<feature type="compositionally biased region" description="Basic and acidic residues" evidence="1">
    <location>
        <begin position="57"/>
        <end position="67"/>
    </location>
</feature>